<dbReference type="InterPro" id="IPR013656">
    <property type="entry name" value="PAS_4"/>
</dbReference>
<dbReference type="NCBIfam" id="TIGR00229">
    <property type="entry name" value="sensory_box"/>
    <property type="match status" value="3"/>
</dbReference>
<dbReference type="InterPro" id="IPR036097">
    <property type="entry name" value="HisK_dim/P_sf"/>
</dbReference>
<dbReference type="InterPro" id="IPR013655">
    <property type="entry name" value="PAS_fold_3"/>
</dbReference>
<feature type="domain" description="PAC" evidence="9">
    <location>
        <begin position="461"/>
        <end position="513"/>
    </location>
</feature>
<keyword evidence="3" id="KW-0597">Phosphoprotein</keyword>
<reference evidence="10 11" key="1">
    <citation type="submission" date="2016-11" db="EMBL/GenBank/DDBJ databases">
        <authorList>
            <person name="Jaros S."/>
            <person name="Januszkiewicz K."/>
            <person name="Wedrychowicz H."/>
        </authorList>
    </citation>
    <scope>NUCLEOTIDE SEQUENCE [LARGE SCALE GENOMIC DNA]</scope>
    <source>
        <strain evidence="10 11">DSM 24574</strain>
    </source>
</reference>
<dbReference type="SMART" id="SM00388">
    <property type="entry name" value="HisKA"/>
    <property type="match status" value="1"/>
</dbReference>
<evidence type="ECO:0000259" key="8">
    <source>
        <dbReference type="PROSITE" id="PS50112"/>
    </source>
</evidence>
<name>A0A1M5XKR1_9BACT</name>
<evidence type="ECO:0000313" key="11">
    <source>
        <dbReference type="Proteomes" id="UP000184212"/>
    </source>
</evidence>
<dbReference type="InterPro" id="IPR052162">
    <property type="entry name" value="Sensor_kinase/Photoreceptor"/>
</dbReference>
<dbReference type="Gene3D" id="1.10.287.130">
    <property type="match status" value="1"/>
</dbReference>
<dbReference type="STRING" id="947013.SAMN04488109_6623"/>
<dbReference type="Pfam" id="PF13426">
    <property type="entry name" value="PAS_9"/>
    <property type="match status" value="1"/>
</dbReference>
<keyword evidence="4" id="KW-0808">Transferase</keyword>
<evidence type="ECO:0000256" key="3">
    <source>
        <dbReference type="ARBA" id="ARBA00022553"/>
    </source>
</evidence>
<dbReference type="PRINTS" id="PR00344">
    <property type="entry name" value="BCTRLSENSOR"/>
</dbReference>
<dbReference type="InterPro" id="IPR000700">
    <property type="entry name" value="PAS-assoc_C"/>
</dbReference>
<evidence type="ECO:0000259" key="9">
    <source>
        <dbReference type="PROSITE" id="PS50113"/>
    </source>
</evidence>
<dbReference type="InterPro" id="IPR036890">
    <property type="entry name" value="HATPase_C_sf"/>
</dbReference>
<dbReference type="Pfam" id="PF08448">
    <property type="entry name" value="PAS_4"/>
    <property type="match status" value="2"/>
</dbReference>
<keyword evidence="5" id="KW-0418">Kinase</keyword>
<dbReference type="OrthoDB" id="905895at2"/>
<feature type="domain" description="PAC" evidence="9">
    <location>
        <begin position="86"/>
        <end position="137"/>
    </location>
</feature>
<dbReference type="InterPro" id="IPR035965">
    <property type="entry name" value="PAS-like_dom_sf"/>
</dbReference>
<accession>A0A1M5XKR1</accession>
<keyword evidence="11" id="KW-1185">Reference proteome</keyword>
<dbReference type="SUPFAM" id="SSF47384">
    <property type="entry name" value="Homodimeric domain of signal transducing histidine kinase"/>
    <property type="match status" value="1"/>
</dbReference>
<dbReference type="PROSITE" id="PS50109">
    <property type="entry name" value="HIS_KIN"/>
    <property type="match status" value="1"/>
</dbReference>
<dbReference type="SUPFAM" id="SSF55785">
    <property type="entry name" value="PYP-like sensor domain (PAS domain)"/>
    <property type="match status" value="5"/>
</dbReference>
<dbReference type="InterPro" id="IPR003594">
    <property type="entry name" value="HATPase_dom"/>
</dbReference>
<dbReference type="Pfam" id="PF00512">
    <property type="entry name" value="HisKA"/>
    <property type="match status" value="1"/>
</dbReference>
<dbReference type="EMBL" id="FQWQ01000006">
    <property type="protein sequence ID" value="SHH99833.1"/>
    <property type="molecule type" value="Genomic_DNA"/>
</dbReference>
<dbReference type="EC" id="2.7.13.3" evidence="2"/>
<dbReference type="SMART" id="SM00387">
    <property type="entry name" value="HATPase_c"/>
    <property type="match status" value="1"/>
</dbReference>
<evidence type="ECO:0000256" key="1">
    <source>
        <dbReference type="ARBA" id="ARBA00000085"/>
    </source>
</evidence>
<dbReference type="InterPro" id="IPR000014">
    <property type="entry name" value="PAS"/>
</dbReference>
<feature type="domain" description="PAS" evidence="8">
    <location>
        <begin position="262"/>
        <end position="332"/>
    </location>
</feature>
<dbReference type="CDD" id="cd00075">
    <property type="entry name" value="HATPase"/>
    <property type="match status" value="1"/>
</dbReference>
<dbReference type="Pfam" id="PF02518">
    <property type="entry name" value="HATPase_c"/>
    <property type="match status" value="1"/>
</dbReference>
<evidence type="ECO:0000313" key="10">
    <source>
        <dbReference type="EMBL" id="SHH99833.1"/>
    </source>
</evidence>
<dbReference type="Gene3D" id="3.30.450.20">
    <property type="entry name" value="PAS domain"/>
    <property type="match status" value="5"/>
</dbReference>
<dbReference type="SUPFAM" id="SSF55874">
    <property type="entry name" value="ATPase domain of HSP90 chaperone/DNA topoisomerase II/histidine kinase"/>
    <property type="match status" value="1"/>
</dbReference>
<dbReference type="PROSITE" id="PS50112">
    <property type="entry name" value="PAS"/>
    <property type="match status" value="2"/>
</dbReference>
<dbReference type="PANTHER" id="PTHR43304:SF1">
    <property type="entry name" value="PAC DOMAIN-CONTAINING PROTEIN"/>
    <property type="match status" value="1"/>
</dbReference>
<dbReference type="AlphaFoldDB" id="A0A1M5XKR1"/>
<evidence type="ECO:0000256" key="4">
    <source>
        <dbReference type="ARBA" id="ARBA00022679"/>
    </source>
</evidence>
<feature type="domain" description="PAC" evidence="9">
    <location>
        <begin position="210"/>
        <end position="261"/>
    </location>
</feature>
<keyword evidence="6" id="KW-0175">Coiled coil</keyword>
<feature type="domain" description="Histidine kinase" evidence="7">
    <location>
        <begin position="677"/>
        <end position="888"/>
    </location>
</feature>
<evidence type="ECO:0000259" key="7">
    <source>
        <dbReference type="PROSITE" id="PS50109"/>
    </source>
</evidence>
<protein>
    <recommendedName>
        <fullName evidence="2">histidine kinase</fullName>
        <ecNumber evidence="2">2.7.13.3</ecNumber>
    </recommendedName>
</protein>
<dbReference type="PROSITE" id="PS50113">
    <property type="entry name" value="PAC"/>
    <property type="match status" value="3"/>
</dbReference>
<feature type="coiled-coil region" evidence="6">
    <location>
        <begin position="629"/>
        <end position="674"/>
    </location>
</feature>
<evidence type="ECO:0000256" key="2">
    <source>
        <dbReference type="ARBA" id="ARBA00012438"/>
    </source>
</evidence>
<sequence length="889" mass="101541">MKPKPNHTGELTTQSFKALIENAHEGIVLYDVKGKIKFASSSVRKIAGYKEAELLGRSGKEFVHPEDVKRATRAFTDLLKKPGKSVTILERLRHKKGHFIWAESTLTNFTHLPDIRGVVSNFRDVSERKNAEEKARQNQELLMTINRNVSEGIFMGIVNECFIYVNDAFIKIMGYASAAEVLAMKPSKLYADEGQRQKVRRELMQTGRLKNVEVTFRRKNGEKFLGVLNVNLLQHEGKDDHLVGTLRDITREKKAEADLIESRTFLNNVIATVAAPLFVKDEKHRWVMMNEKFSELVGRSPKEMIGKTDRDFVPREEAKVFWDIDNQVLKTGKTIVNQERITSAKEGVRDLLTVKSRYVSEKGEKFVIGFITDITATNRVQEKISQLNANLQGIMESTRESIYAVDNDFCYLAFNDNHKRIMKLLYGADIKAGTNKIKQLKGSSDAPWIKDEIMKAMAGTIFMSEHYLHYPKYKGYIQTTYNPIRDDHGRVRGVAVFVKDITERKRFEGIIQSIHANMQGVIESTADRILAVDRKYRYLVFNRSHAEAVKRMVNKDLKVGDNLLDIMKSTPDITKGLRRNLIRAMKGEQFSSEGAMPDKTMWESSFNPIYGSDKTISGVAVFIRNVTERKRIEAQLKTLNEELMQQNFQLAAQEEELKATLEELSERNFELDQLMYKTSHDLRSPLASIMGLVNLANLDKDEASRDNYLSKIEGRIKKLDEFIRSMLDYARVNRVEVAPENIDLKAVAQNCIRELEYLDNFKAVRTTLQVKGDASFRSDPLRVNIIFSNIISNAYKYFNPEAESFLSIKMEITATQARIDFQDNGIGIKPEHLTKIFNMFYRATDRSQGSGLGMYIVKQAIEKLGGTIDMKSEYGKGTRIKITLPNMPA</sequence>
<dbReference type="Proteomes" id="UP000184212">
    <property type="component" value="Unassembled WGS sequence"/>
</dbReference>
<proteinExistence type="predicted"/>
<dbReference type="SMART" id="SM00086">
    <property type="entry name" value="PAC"/>
    <property type="match status" value="3"/>
</dbReference>
<dbReference type="InterPro" id="IPR003661">
    <property type="entry name" value="HisK_dim/P_dom"/>
</dbReference>
<dbReference type="GO" id="GO:0000155">
    <property type="term" value="F:phosphorelay sensor kinase activity"/>
    <property type="evidence" value="ECO:0007669"/>
    <property type="project" value="InterPro"/>
</dbReference>
<gene>
    <name evidence="10" type="ORF">SAMN04488109_6623</name>
</gene>
<dbReference type="RefSeq" id="WP_073143118.1">
    <property type="nucleotide sequence ID" value="NZ_FQWQ01000006.1"/>
</dbReference>
<dbReference type="Pfam" id="PF08447">
    <property type="entry name" value="PAS_3"/>
    <property type="match status" value="1"/>
</dbReference>
<dbReference type="InterPro" id="IPR005467">
    <property type="entry name" value="His_kinase_dom"/>
</dbReference>
<dbReference type="CDD" id="cd00082">
    <property type="entry name" value="HisKA"/>
    <property type="match status" value="1"/>
</dbReference>
<dbReference type="Gene3D" id="3.30.565.10">
    <property type="entry name" value="Histidine kinase-like ATPase, C-terminal domain"/>
    <property type="match status" value="1"/>
</dbReference>
<evidence type="ECO:0000256" key="6">
    <source>
        <dbReference type="SAM" id="Coils"/>
    </source>
</evidence>
<dbReference type="SMART" id="SM00091">
    <property type="entry name" value="PAS"/>
    <property type="match status" value="4"/>
</dbReference>
<dbReference type="PANTHER" id="PTHR43304">
    <property type="entry name" value="PHYTOCHROME-LIKE PROTEIN CPH1"/>
    <property type="match status" value="1"/>
</dbReference>
<comment type="catalytic activity">
    <reaction evidence="1">
        <text>ATP + protein L-histidine = ADP + protein N-phospho-L-histidine.</text>
        <dbReference type="EC" id="2.7.13.3"/>
    </reaction>
</comment>
<organism evidence="10 11">
    <name type="scientific">Chryseolinea serpens</name>
    <dbReference type="NCBI Taxonomy" id="947013"/>
    <lineage>
        <taxon>Bacteria</taxon>
        <taxon>Pseudomonadati</taxon>
        <taxon>Bacteroidota</taxon>
        <taxon>Cytophagia</taxon>
        <taxon>Cytophagales</taxon>
        <taxon>Fulvivirgaceae</taxon>
        <taxon>Chryseolinea</taxon>
    </lineage>
</organism>
<dbReference type="InterPro" id="IPR001610">
    <property type="entry name" value="PAC"/>
</dbReference>
<dbReference type="InterPro" id="IPR004358">
    <property type="entry name" value="Sig_transdc_His_kin-like_C"/>
</dbReference>
<dbReference type="CDD" id="cd00130">
    <property type="entry name" value="PAS"/>
    <property type="match status" value="3"/>
</dbReference>
<feature type="domain" description="PAS" evidence="8">
    <location>
        <begin position="12"/>
        <end position="82"/>
    </location>
</feature>
<evidence type="ECO:0000256" key="5">
    <source>
        <dbReference type="ARBA" id="ARBA00022777"/>
    </source>
</evidence>